<evidence type="ECO:0000313" key="3">
    <source>
        <dbReference type="Proteomes" id="UP001085076"/>
    </source>
</evidence>
<evidence type="ECO:0000313" key="2">
    <source>
        <dbReference type="EMBL" id="KAJ0960829.1"/>
    </source>
</evidence>
<dbReference type="EMBL" id="JAGGNH010000057">
    <property type="protein sequence ID" value="KAJ0960829.1"/>
    <property type="molecule type" value="Genomic_DNA"/>
</dbReference>
<feature type="region of interest" description="Disordered" evidence="1">
    <location>
        <begin position="114"/>
        <end position="134"/>
    </location>
</feature>
<evidence type="ECO:0000256" key="1">
    <source>
        <dbReference type="SAM" id="MobiDB-lite"/>
    </source>
</evidence>
<keyword evidence="3" id="KW-1185">Reference proteome</keyword>
<comment type="caution">
    <text evidence="2">The sequence shown here is derived from an EMBL/GenBank/DDBJ whole genome shotgun (WGS) entry which is preliminary data.</text>
</comment>
<dbReference type="Proteomes" id="UP001085076">
    <property type="component" value="Unassembled WGS sequence"/>
</dbReference>
<protein>
    <submittedName>
        <fullName evidence="2">Uncharacterized protein</fullName>
    </submittedName>
</protein>
<gene>
    <name evidence="2" type="ORF">J5N97_001278</name>
</gene>
<sequence length="221" mass="23892">MEVRDVFLEIHVVSFQTFVVSIGEGKVGDEAVVEFLVGVWEGGDHAAVGGYGGGEGDCGAGGARQVLGEVEGGVYMALYGDRDEDKGDPRNLASNSSSSTYYFSVSSFSGSGYNASSSGEKEEEDEETRDTASPRHLSISFGRWVMETSRPRLIAYASRCRHHRQDDAVRMPFLSQDDWSALKGVVLTHKSLVSSVAQQVELGEKANVDMLALFFGREGGF</sequence>
<accession>A0A9D5H2J6</accession>
<name>A0A9D5H2J6_9LILI</name>
<proteinExistence type="predicted"/>
<organism evidence="2 3">
    <name type="scientific">Dioscorea zingiberensis</name>
    <dbReference type="NCBI Taxonomy" id="325984"/>
    <lineage>
        <taxon>Eukaryota</taxon>
        <taxon>Viridiplantae</taxon>
        <taxon>Streptophyta</taxon>
        <taxon>Embryophyta</taxon>
        <taxon>Tracheophyta</taxon>
        <taxon>Spermatophyta</taxon>
        <taxon>Magnoliopsida</taxon>
        <taxon>Liliopsida</taxon>
        <taxon>Dioscoreales</taxon>
        <taxon>Dioscoreaceae</taxon>
        <taxon>Dioscorea</taxon>
    </lineage>
</organism>
<dbReference type="AlphaFoldDB" id="A0A9D5H2J6"/>
<reference evidence="2 3" key="1">
    <citation type="journal article" date="2022" name="Hortic Res">
        <title>The genome of Dioscorea zingiberensis sheds light on the biosynthesis, origin and evolution of the medicinally important diosgenin saponins.</title>
        <authorList>
            <person name="Li Y."/>
            <person name="Tan C."/>
            <person name="Li Z."/>
            <person name="Guo J."/>
            <person name="Li S."/>
            <person name="Chen X."/>
            <person name="Wang C."/>
            <person name="Dai X."/>
            <person name="Yang H."/>
            <person name="Song W."/>
            <person name="Hou L."/>
            <person name="Xu J."/>
            <person name="Tong Z."/>
            <person name="Xu A."/>
            <person name="Yuan X."/>
            <person name="Wang W."/>
            <person name="Yang Q."/>
            <person name="Chen L."/>
            <person name="Sun Z."/>
            <person name="Wang K."/>
            <person name="Pan B."/>
            <person name="Chen J."/>
            <person name="Bao Y."/>
            <person name="Liu F."/>
            <person name="Qi X."/>
            <person name="Gang D.R."/>
            <person name="Wen J."/>
            <person name="Li J."/>
        </authorList>
    </citation>
    <scope>NUCLEOTIDE SEQUENCE [LARGE SCALE GENOMIC DNA]</scope>
    <source>
        <strain evidence="2">Dzin_1.0</strain>
    </source>
</reference>